<accession>A0A6G0Y6T8</accession>
<organism evidence="1 2">
    <name type="scientific">Aphis craccivora</name>
    <name type="common">Cowpea aphid</name>
    <dbReference type="NCBI Taxonomy" id="307492"/>
    <lineage>
        <taxon>Eukaryota</taxon>
        <taxon>Metazoa</taxon>
        <taxon>Ecdysozoa</taxon>
        <taxon>Arthropoda</taxon>
        <taxon>Hexapoda</taxon>
        <taxon>Insecta</taxon>
        <taxon>Pterygota</taxon>
        <taxon>Neoptera</taxon>
        <taxon>Paraneoptera</taxon>
        <taxon>Hemiptera</taxon>
        <taxon>Sternorrhyncha</taxon>
        <taxon>Aphidomorpha</taxon>
        <taxon>Aphidoidea</taxon>
        <taxon>Aphididae</taxon>
        <taxon>Aphidini</taxon>
        <taxon>Aphis</taxon>
        <taxon>Aphis</taxon>
    </lineage>
</organism>
<name>A0A6G0Y6T8_APHCR</name>
<dbReference type="Proteomes" id="UP000478052">
    <property type="component" value="Unassembled WGS sequence"/>
</dbReference>
<evidence type="ECO:0000313" key="1">
    <source>
        <dbReference type="EMBL" id="KAF0750242.1"/>
    </source>
</evidence>
<keyword evidence="2" id="KW-1185">Reference proteome</keyword>
<comment type="caution">
    <text evidence="1">The sequence shown here is derived from an EMBL/GenBank/DDBJ whole genome shotgun (WGS) entry which is preliminary data.</text>
</comment>
<protein>
    <submittedName>
        <fullName evidence="1">Uncharacterized protein</fullName>
    </submittedName>
</protein>
<dbReference type="EMBL" id="VUJU01005791">
    <property type="protein sequence ID" value="KAF0750242.1"/>
    <property type="molecule type" value="Genomic_DNA"/>
</dbReference>
<dbReference type="AlphaFoldDB" id="A0A6G0Y6T8"/>
<dbReference type="OrthoDB" id="6617776at2759"/>
<reference evidence="1 2" key="1">
    <citation type="submission" date="2019-08" db="EMBL/GenBank/DDBJ databases">
        <title>Whole genome of Aphis craccivora.</title>
        <authorList>
            <person name="Voronova N.V."/>
            <person name="Shulinski R.S."/>
            <person name="Bandarenka Y.V."/>
            <person name="Zhorov D.G."/>
            <person name="Warner D."/>
        </authorList>
    </citation>
    <scope>NUCLEOTIDE SEQUENCE [LARGE SCALE GENOMIC DNA]</scope>
    <source>
        <strain evidence="1">180601</strain>
        <tissue evidence="1">Whole Body</tissue>
    </source>
</reference>
<sequence>MCTKSSEMFILHLESSKTSVFALPYLATVKTDDIPSMEDGFQTIVDYVNQFPNLMTCLEEFLFDYIWRYWFETMGPTTITSSILRYKCFNCKMFHDQLLFLENQSFVEFRQLHQNLKIRNVGLTRARTVNTEAFKKCLVDYTQDLNSDRLLSF</sequence>
<gene>
    <name evidence="1" type="ORF">FWK35_00020436</name>
</gene>
<proteinExistence type="predicted"/>
<evidence type="ECO:0000313" key="2">
    <source>
        <dbReference type="Proteomes" id="UP000478052"/>
    </source>
</evidence>